<evidence type="ECO:0000259" key="8">
    <source>
        <dbReference type="Pfam" id="PF04034"/>
    </source>
</evidence>
<evidence type="ECO:0000256" key="2">
    <source>
        <dbReference type="ARBA" id="ARBA00022517"/>
    </source>
</evidence>
<name>J9D1K5_EDHAE</name>
<keyword evidence="11" id="KW-1185">Reference proteome</keyword>
<dbReference type="GO" id="GO:0005634">
    <property type="term" value="C:nucleus"/>
    <property type="evidence" value="ECO:0007669"/>
    <property type="project" value="UniProtKB-SubCell"/>
</dbReference>
<evidence type="ECO:0000256" key="4">
    <source>
        <dbReference type="ARBA" id="ARBA00022679"/>
    </source>
</evidence>
<keyword evidence="5 6" id="KW-0949">S-adenosyl-L-methionine</keyword>
<comment type="catalytic activity">
    <reaction evidence="6">
        <text>N(1)-methylpseudouridine(1191) in yeast 18S rRNA + S-adenosyl-L-methionine = N(1)-methyl-N(3)-[(3S)-3-amino-3-carboxypropyl]pseudouridine(1191) in yeast 18S rRNA + S-methyl-5'-thioadenosine + H(+)</text>
        <dbReference type="Rhea" id="RHEA:63300"/>
        <dbReference type="Rhea" id="RHEA-COMP:13852"/>
        <dbReference type="Rhea" id="RHEA-COMP:16309"/>
        <dbReference type="ChEBI" id="CHEBI:15378"/>
        <dbReference type="ChEBI" id="CHEBI:17509"/>
        <dbReference type="ChEBI" id="CHEBI:59789"/>
        <dbReference type="ChEBI" id="CHEBI:74890"/>
        <dbReference type="ChEBI" id="CHEBI:146234"/>
    </reaction>
</comment>
<proteinExistence type="inferred from homology"/>
<feature type="binding site" evidence="6">
    <location>
        <position position="67"/>
    </location>
    <ligand>
        <name>S-adenosyl-L-methionine</name>
        <dbReference type="ChEBI" id="CHEBI:59789"/>
    </ligand>
</feature>
<comment type="similarity">
    <text evidence="6">Belongs to the TDD superfamily. TSR3 family.</text>
</comment>
<dbReference type="GO" id="GO:0000455">
    <property type="term" value="P:enzyme-directed rRNA pseudouridine synthesis"/>
    <property type="evidence" value="ECO:0007669"/>
    <property type="project" value="UniProtKB-UniRule"/>
</dbReference>
<dbReference type="HAMAP" id="MF_01116">
    <property type="entry name" value="TSR3"/>
    <property type="match status" value="1"/>
</dbReference>
<evidence type="ECO:0000313" key="11">
    <source>
        <dbReference type="Proteomes" id="UP000003163"/>
    </source>
</evidence>
<keyword evidence="3 6" id="KW-0698">rRNA processing</keyword>
<feature type="binding site" evidence="6">
    <location>
        <position position="19"/>
    </location>
    <ligand>
        <name>S-adenosyl-L-methionine</name>
        <dbReference type="ChEBI" id="CHEBI:59789"/>
    </ligand>
</feature>
<dbReference type="Pfam" id="PF04068">
    <property type="entry name" value="Fer4_RLI"/>
    <property type="match status" value="1"/>
</dbReference>
<feature type="domain" description="16S/18S rRNA aminocarboxypropyltransferase Tsr3 C-terminal" evidence="8">
    <location>
        <begin position="41"/>
        <end position="167"/>
    </location>
</feature>
<dbReference type="GO" id="GO:1904047">
    <property type="term" value="F:S-adenosyl-L-methionine binding"/>
    <property type="evidence" value="ECO:0007669"/>
    <property type="project" value="UniProtKB-UniRule"/>
</dbReference>
<dbReference type="OMA" id="DCSWESA"/>
<feature type="binding site" evidence="6">
    <location>
        <position position="90"/>
    </location>
    <ligand>
        <name>S-adenosyl-L-methionine</name>
        <dbReference type="ChEBI" id="CHEBI:59789"/>
    </ligand>
</feature>
<dbReference type="GO" id="GO:0106388">
    <property type="term" value="F:rRNA small subunit aminocarboxypropyltransferase activity"/>
    <property type="evidence" value="ECO:0007669"/>
    <property type="project" value="UniProtKB-EC"/>
</dbReference>
<dbReference type="AlphaFoldDB" id="J9D1K5"/>
<sequence length="197" mass="22396">MGIKKIVYNFNQCDTKRCSASKLIKLKRVLESKPTKTFSGIVLSPEGKQALSPFDKEIIEKRGVGVIDCSWNKLSEINLKVLPSRNNRLLPFLVAANPVNYGRPFKLNCVEALAASLYICGFDEEAFDILEGFSYKDAFFDINEEVFDGYRQCSNSTDVVRVQNDYLLKYSKKNESETDEEYECVGGDVDNERDKNE</sequence>
<dbReference type="InParanoid" id="J9D1K5"/>
<evidence type="ECO:0000256" key="7">
    <source>
        <dbReference type="SAM" id="MobiDB-lite"/>
    </source>
</evidence>
<dbReference type="EC" id="2.5.1.157" evidence="6"/>
<dbReference type="Proteomes" id="UP000003163">
    <property type="component" value="Unassembled WGS sequence"/>
</dbReference>
<comment type="function">
    <text evidence="6">Aminocarboxypropyltransferase that catalyzes the aminocarboxypropyl transfer on pseudouridine at position 1191 (Psi1191) in 18S rRNA. It constitutes the last step in biosynthesis of the hypermodified N1-methyl-N3-(3-amino-3-carboxypropyl) pseudouridine (m1acp3-Psi) conserved in eukaryotic 18S rRNA.</text>
</comment>
<dbReference type="EMBL" id="AFBI03000005">
    <property type="protein sequence ID" value="EJW01459.1"/>
    <property type="molecule type" value="Genomic_DNA"/>
</dbReference>
<dbReference type="OrthoDB" id="10262062at2759"/>
<dbReference type="VEuPathDB" id="MicrosporidiaDB:EDEG_00451"/>
<dbReference type="PANTHER" id="PTHR20426">
    <property type="entry name" value="RIBOSOME BIOGENESIS PROTEIN TSR3 HOMOLOG"/>
    <property type="match status" value="1"/>
</dbReference>
<keyword evidence="2 6" id="KW-0690">Ribosome biogenesis</keyword>
<evidence type="ECO:0000256" key="6">
    <source>
        <dbReference type="HAMAP-Rule" id="MF_03146"/>
    </source>
</evidence>
<dbReference type="FunCoup" id="J9D1K5">
    <property type="interactions" value="70"/>
</dbReference>
<dbReference type="InterPro" id="IPR007177">
    <property type="entry name" value="Tsr3_C"/>
</dbReference>
<feature type="region of interest" description="Disordered" evidence="7">
    <location>
        <begin position="174"/>
        <end position="197"/>
    </location>
</feature>
<gene>
    <name evidence="6" type="primary">TSR3</name>
    <name evidence="10" type="ORF">EDEG_00451</name>
</gene>
<evidence type="ECO:0000259" key="9">
    <source>
        <dbReference type="Pfam" id="PF04068"/>
    </source>
</evidence>
<accession>J9D1K5</accession>
<dbReference type="InterPro" id="IPR007209">
    <property type="entry name" value="RNaseL-inhib-like_metal-bd_dom"/>
</dbReference>
<dbReference type="NCBIfam" id="NF002621">
    <property type="entry name" value="PRK02287.1"/>
    <property type="match status" value="1"/>
</dbReference>
<feature type="domain" description="RNase L inhibitor RLI-like possible metal-binding" evidence="9">
    <location>
        <begin position="6"/>
        <end position="27"/>
    </location>
</feature>
<evidence type="ECO:0000256" key="1">
    <source>
        <dbReference type="ARBA" id="ARBA00022490"/>
    </source>
</evidence>
<dbReference type="PANTHER" id="PTHR20426:SF0">
    <property type="entry name" value="18S RRNA AMINOCARBOXYPROPYLTRANSFERASE"/>
    <property type="match status" value="1"/>
</dbReference>
<comment type="subcellular location">
    <subcellularLocation>
        <location evidence="6">Cytoplasm</location>
    </subcellularLocation>
    <subcellularLocation>
        <location evidence="6">Nucleus</location>
    </subcellularLocation>
</comment>
<dbReference type="Pfam" id="PF04034">
    <property type="entry name" value="Ribo_biogen_C"/>
    <property type="match status" value="1"/>
</dbReference>
<organism evidence="10 11">
    <name type="scientific">Edhazardia aedis (strain USNM 41457)</name>
    <name type="common">Microsporidian parasite</name>
    <dbReference type="NCBI Taxonomy" id="1003232"/>
    <lineage>
        <taxon>Eukaryota</taxon>
        <taxon>Fungi</taxon>
        <taxon>Fungi incertae sedis</taxon>
        <taxon>Microsporidia</taxon>
        <taxon>Edhazardia</taxon>
    </lineage>
</organism>
<keyword evidence="4 6" id="KW-0808">Transferase</keyword>
<reference evidence="10 11" key="1">
    <citation type="submission" date="2011-08" db="EMBL/GenBank/DDBJ databases">
        <authorList>
            <person name="Liu Z.J."/>
            <person name="Shi F.L."/>
            <person name="Lu J.Q."/>
            <person name="Li M."/>
            <person name="Wang Z.L."/>
        </authorList>
    </citation>
    <scope>NUCLEOTIDE SEQUENCE [LARGE SCALE GENOMIC DNA]</scope>
    <source>
        <strain evidence="10 11">USNM 41457</strain>
    </source>
</reference>
<evidence type="ECO:0000256" key="3">
    <source>
        <dbReference type="ARBA" id="ARBA00022552"/>
    </source>
</evidence>
<reference evidence="11" key="2">
    <citation type="submission" date="2015-07" db="EMBL/GenBank/DDBJ databases">
        <title>Contrasting host-pathogen interactions and genome evolution in two generalist and specialist microsporidian pathogens of mosquitoes.</title>
        <authorList>
            <consortium name="The Broad Institute Genomics Platform"/>
            <consortium name="The Broad Institute Genome Sequencing Center for Infectious Disease"/>
            <person name="Cuomo C.A."/>
            <person name="Sanscrainte N.D."/>
            <person name="Goldberg J.M."/>
            <person name="Heiman D."/>
            <person name="Young S."/>
            <person name="Zeng Q."/>
            <person name="Becnel J.J."/>
            <person name="Birren B.W."/>
        </authorList>
    </citation>
    <scope>NUCLEOTIDE SEQUENCE [LARGE SCALE GENOMIC DNA]</scope>
    <source>
        <strain evidence="11">USNM 41457</strain>
    </source>
</reference>
<dbReference type="GO" id="GO:0005737">
    <property type="term" value="C:cytoplasm"/>
    <property type="evidence" value="ECO:0007669"/>
    <property type="project" value="UniProtKB-SubCell"/>
</dbReference>
<evidence type="ECO:0000256" key="5">
    <source>
        <dbReference type="ARBA" id="ARBA00022691"/>
    </source>
</evidence>
<keyword evidence="6" id="KW-0539">Nucleus</keyword>
<keyword evidence="1 6" id="KW-0963">Cytoplasm</keyword>
<protein>
    <recommendedName>
        <fullName evidence="6">18S rRNA aminocarboxypropyltransferase</fullName>
        <ecNumber evidence="6">2.5.1.157</ecNumber>
    </recommendedName>
</protein>
<dbReference type="GO" id="GO:0030490">
    <property type="term" value="P:maturation of SSU-rRNA"/>
    <property type="evidence" value="ECO:0007669"/>
    <property type="project" value="TreeGrafter"/>
</dbReference>
<dbReference type="HOGENOM" id="CLU_035060_4_2_1"/>
<comment type="catalytic activity">
    <reaction evidence="6">
        <text>an N(1)-methylpseudouridine in rRNA + S-adenosyl-L-methionine = N(1)-methyl-N(3)-[(3S)-3-amino-3-carboxypropyl]pseudouridine in rRNA + S-methyl-5'-thioadenosine + H(+)</text>
        <dbReference type="Rhea" id="RHEA:63296"/>
        <dbReference type="Rhea" id="RHEA-COMP:11634"/>
        <dbReference type="Rhea" id="RHEA-COMP:16310"/>
        <dbReference type="ChEBI" id="CHEBI:15378"/>
        <dbReference type="ChEBI" id="CHEBI:17509"/>
        <dbReference type="ChEBI" id="CHEBI:59789"/>
        <dbReference type="ChEBI" id="CHEBI:74890"/>
        <dbReference type="ChEBI" id="CHEBI:146234"/>
        <dbReference type="EC" id="2.5.1.157"/>
    </reaction>
</comment>
<dbReference type="InterPro" id="IPR022968">
    <property type="entry name" value="Tsr3-like"/>
</dbReference>
<evidence type="ECO:0000313" key="10">
    <source>
        <dbReference type="EMBL" id="EJW01459.1"/>
    </source>
</evidence>
<comment type="caution">
    <text evidence="6">Lacks conserved residue(s) required for the propagation of feature annotation.</text>
</comment>
<comment type="caution">
    <text evidence="10">The sequence shown here is derived from an EMBL/GenBank/DDBJ whole genome shotgun (WGS) entry which is preliminary data.</text>
</comment>
<dbReference type="STRING" id="1003232.J9D1K5"/>